<dbReference type="Gene3D" id="3.40.50.720">
    <property type="entry name" value="NAD(P)-binding Rossmann-like Domain"/>
    <property type="match status" value="1"/>
</dbReference>
<dbReference type="InterPro" id="IPR055170">
    <property type="entry name" value="GFO_IDH_MocA-like_dom"/>
</dbReference>
<dbReference type="InterPro" id="IPR051450">
    <property type="entry name" value="Gfo/Idh/MocA_Oxidoreductases"/>
</dbReference>
<evidence type="ECO:0000259" key="2">
    <source>
        <dbReference type="Pfam" id="PF22725"/>
    </source>
</evidence>
<organism evidence="3 4">
    <name type="scientific">Cohnella suwonensis</name>
    <dbReference type="NCBI Taxonomy" id="696072"/>
    <lineage>
        <taxon>Bacteria</taxon>
        <taxon>Bacillati</taxon>
        <taxon>Bacillota</taxon>
        <taxon>Bacilli</taxon>
        <taxon>Bacillales</taxon>
        <taxon>Paenibacillaceae</taxon>
        <taxon>Cohnella</taxon>
    </lineage>
</organism>
<dbReference type="Gene3D" id="3.30.360.10">
    <property type="entry name" value="Dihydrodipicolinate Reductase, domain 2"/>
    <property type="match status" value="1"/>
</dbReference>
<comment type="caution">
    <text evidence="3">The sequence shown here is derived from an EMBL/GenBank/DDBJ whole genome shotgun (WGS) entry which is preliminary data.</text>
</comment>
<dbReference type="EMBL" id="JBHSMH010000101">
    <property type="protein sequence ID" value="MFC5471526.1"/>
    <property type="molecule type" value="Genomic_DNA"/>
</dbReference>
<gene>
    <name evidence="3" type="ORF">ACFPPD_22890</name>
</gene>
<sequence length="355" mass="40427">MWKVGLIGTGYWSEKHLNAWARIENVEIAALCNRTRGKLEQRAGQYSIPPDRLYTSVEEMLQRADIHIVDIVTGPETHLELVTMAAKAGKHILCQKPFALSLEEAYEMVRITRDHNVRLMVTENWRWLQPFQIIKRAINARSLGRIHSARYAHSDYYTPRMMPDIPIPQPFFRSMPKLLFYEMGAHWFDTWRYLFGEPSRLYAETQTISPYIQGEDAGVVMLGYDSGFCGVLDASWATRRESAGRVPGAISANHKETLIIEGEEATLKMDVSGKISLIDPDGQETVLAETTDLDHGASHYRLQKHFIECLDHELPFQTSGEDNLRTLELIFGTYESARNHQVKVLGDSIMGDSGR</sequence>
<dbReference type="InterPro" id="IPR036291">
    <property type="entry name" value="NAD(P)-bd_dom_sf"/>
</dbReference>
<dbReference type="PANTHER" id="PTHR43377">
    <property type="entry name" value="BILIVERDIN REDUCTASE A"/>
    <property type="match status" value="1"/>
</dbReference>
<dbReference type="PANTHER" id="PTHR43377:SF1">
    <property type="entry name" value="BILIVERDIN REDUCTASE A"/>
    <property type="match status" value="1"/>
</dbReference>
<evidence type="ECO:0000313" key="4">
    <source>
        <dbReference type="Proteomes" id="UP001596105"/>
    </source>
</evidence>
<dbReference type="RefSeq" id="WP_209745829.1">
    <property type="nucleotide sequence ID" value="NZ_JBHSMH010000101.1"/>
</dbReference>
<proteinExistence type="predicted"/>
<evidence type="ECO:0000313" key="3">
    <source>
        <dbReference type="EMBL" id="MFC5471526.1"/>
    </source>
</evidence>
<dbReference type="SUPFAM" id="SSF55347">
    <property type="entry name" value="Glyceraldehyde-3-phosphate dehydrogenase-like, C-terminal domain"/>
    <property type="match status" value="1"/>
</dbReference>
<accession>A0ABW0M3X2</accession>
<feature type="domain" description="Gfo/Idh/MocA-like oxidoreductase N-terminal" evidence="1">
    <location>
        <begin position="3"/>
        <end position="122"/>
    </location>
</feature>
<reference evidence="4" key="1">
    <citation type="journal article" date="2019" name="Int. J. Syst. Evol. Microbiol.">
        <title>The Global Catalogue of Microorganisms (GCM) 10K type strain sequencing project: providing services to taxonomists for standard genome sequencing and annotation.</title>
        <authorList>
            <consortium name="The Broad Institute Genomics Platform"/>
            <consortium name="The Broad Institute Genome Sequencing Center for Infectious Disease"/>
            <person name="Wu L."/>
            <person name="Ma J."/>
        </authorList>
    </citation>
    <scope>NUCLEOTIDE SEQUENCE [LARGE SCALE GENOMIC DNA]</scope>
    <source>
        <strain evidence="4">CCUG 57113</strain>
    </source>
</reference>
<protein>
    <submittedName>
        <fullName evidence="3">Gfo/Idh/MocA family protein</fullName>
    </submittedName>
</protein>
<dbReference type="Proteomes" id="UP001596105">
    <property type="component" value="Unassembled WGS sequence"/>
</dbReference>
<feature type="domain" description="GFO/IDH/MocA-like oxidoreductase" evidence="2">
    <location>
        <begin position="131"/>
        <end position="267"/>
    </location>
</feature>
<dbReference type="InterPro" id="IPR000683">
    <property type="entry name" value="Gfo/Idh/MocA-like_OxRdtase_N"/>
</dbReference>
<evidence type="ECO:0000259" key="1">
    <source>
        <dbReference type="Pfam" id="PF01408"/>
    </source>
</evidence>
<name>A0ABW0M3X2_9BACL</name>
<keyword evidence="4" id="KW-1185">Reference proteome</keyword>
<dbReference type="Pfam" id="PF01408">
    <property type="entry name" value="GFO_IDH_MocA"/>
    <property type="match status" value="1"/>
</dbReference>
<dbReference type="SUPFAM" id="SSF51735">
    <property type="entry name" value="NAD(P)-binding Rossmann-fold domains"/>
    <property type="match status" value="1"/>
</dbReference>
<dbReference type="Pfam" id="PF22725">
    <property type="entry name" value="GFO_IDH_MocA_C3"/>
    <property type="match status" value="1"/>
</dbReference>